<feature type="compositionally biased region" description="Low complexity" evidence="1">
    <location>
        <begin position="9"/>
        <end position="20"/>
    </location>
</feature>
<dbReference type="InterPro" id="IPR006311">
    <property type="entry name" value="TAT_signal"/>
</dbReference>
<evidence type="ECO:0000313" key="2">
    <source>
        <dbReference type="EMBL" id="MFB6393670.1"/>
    </source>
</evidence>
<name>A0ABV5CNU4_9ACTN</name>
<dbReference type="Gene3D" id="2.115.10.20">
    <property type="entry name" value="Glycosyl hydrolase domain, family 43"/>
    <property type="match status" value="2"/>
</dbReference>
<dbReference type="InterPro" id="IPR023296">
    <property type="entry name" value="Glyco_hydro_beta-prop_sf"/>
</dbReference>
<keyword evidence="3" id="KW-1185">Reference proteome</keyword>
<organism evidence="2 3">
    <name type="scientific">Polymorphospora lycopeni</name>
    <dbReference type="NCBI Taxonomy" id="3140240"/>
    <lineage>
        <taxon>Bacteria</taxon>
        <taxon>Bacillati</taxon>
        <taxon>Actinomycetota</taxon>
        <taxon>Actinomycetes</taxon>
        <taxon>Micromonosporales</taxon>
        <taxon>Micromonosporaceae</taxon>
        <taxon>Polymorphospora</taxon>
    </lineage>
</organism>
<dbReference type="SUPFAM" id="SSF75005">
    <property type="entry name" value="Arabinanase/levansucrase/invertase"/>
    <property type="match status" value="1"/>
</dbReference>
<protein>
    <recommendedName>
        <fullName evidence="4">Secreted protein</fullName>
    </recommendedName>
</protein>
<sequence length="356" mass="38721">MDHHPRPDAGPAVPDPAGGAAVPGERFALRRRGLLRGAALLGSAAAAGGFGGLAAAAPAHAGPAGFPNYRYVRDAFAGPLRYNPTGEMIFPCVRGVYDKISNARGRYYLYYAPHDAPGGICLAYADRLEGPYTEYPNNPIINRFLQGKATVSHVSSPHVVWNAPTREFYLYFHGENHTTRVARSRDGINFTDITPILSTRLVPNTTETSYARVFEHSVAGKGNRYVMLFMGAHTIRPGTRKIFWGWSPNGWDQWQFAPNPLVSPAGDGLTDIAAPHLLKRNNTTYVVYHGNDGRMRLTEVGNNFDREVHLGVFHTPIASDNGRVASPAFGTDGGVSYMIYEAGPRLGARICVARAV</sequence>
<reference evidence="2 3" key="1">
    <citation type="submission" date="2024-04" db="EMBL/GenBank/DDBJ databases">
        <title>Polymorphospora sp. isolated from Baiyangdian Lake in Xiong'an New Area.</title>
        <authorList>
            <person name="Zhang X."/>
            <person name="Liu J."/>
        </authorList>
    </citation>
    <scope>NUCLEOTIDE SEQUENCE [LARGE SCALE GENOMIC DNA]</scope>
    <source>
        <strain evidence="2 3">2-325</strain>
    </source>
</reference>
<feature type="region of interest" description="Disordered" evidence="1">
    <location>
        <begin position="1"/>
        <end position="20"/>
    </location>
</feature>
<accession>A0ABV5CNU4</accession>
<dbReference type="PROSITE" id="PS51318">
    <property type="entry name" value="TAT"/>
    <property type="match status" value="1"/>
</dbReference>
<evidence type="ECO:0000256" key="1">
    <source>
        <dbReference type="SAM" id="MobiDB-lite"/>
    </source>
</evidence>
<dbReference type="EMBL" id="JBCGDC010000024">
    <property type="protein sequence ID" value="MFB6393670.1"/>
    <property type="molecule type" value="Genomic_DNA"/>
</dbReference>
<dbReference type="Proteomes" id="UP001582793">
    <property type="component" value="Unassembled WGS sequence"/>
</dbReference>
<proteinExistence type="predicted"/>
<evidence type="ECO:0000313" key="3">
    <source>
        <dbReference type="Proteomes" id="UP001582793"/>
    </source>
</evidence>
<comment type="caution">
    <text evidence="2">The sequence shown here is derived from an EMBL/GenBank/DDBJ whole genome shotgun (WGS) entry which is preliminary data.</text>
</comment>
<dbReference type="RefSeq" id="WP_357544395.1">
    <property type="nucleotide sequence ID" value="NZ_JBCGDC010000024.1"/>
</dbReference>
<gene>
    <name evidence="2" type="ORF">AAFH96_11190</name>
</gene>
<evidence type="ECO:0008006" key="4">
    <source>
        <dbReference type="Google" id="ProtNLM"/>
    </source>
</evidence>